<protein>
    <submittedName>
        <fullName evidence="2">Iron-sulfur cluster assembly scaffold protein IscU 2</fullName>
    </submittedName>
</protein>
<proteinExistence type="predicted"/>
<keyword evidence="3" id="KW-1185">Reference proteome</keyword>
<dbReference type="CDD" id="cd06664">
    <property type="entry name" value="IscU_like"/>
    <property type="match status" value="1"/>
</dbReference>
<reference evidence="2" key="1">
    <citation type="submission" date="2023-03" db="EMBL/GenBank/DDBJ databases">
        <authorList>
            <person name="Steffen K."/>
            <person name="Cardenas P."/>
        </authorList>
    </citation>
    <scope>NUCLEOTIDE SEQUENCE</scope>
</reference>
<comment type="caution">
    <text evidence="2">The sequence shown here is derived from an EMBL/GenBank/DDBJ whole genome shotgun (WGS) entry which is preliminary data.</text>
</comment>
<accession>A0AA35X2B4</accession>
<dbReference type="InterPro" id="IPR002871">
    <property type="entry name" value="NIF_FeS_clus_asmbl_NifU_N"/>
</dbReference>
<gene>
    <name evidence="2" type="ORF">GBAR_LOCUS19777</name>
</gene>
<dbReference type="Proteomes" id="UP001174909">
    <property type="component" value="Unassembled WGS sequence"/>
</dbReference>
<dbReference type="GO" id="GO:0005506">
    <property type="term" value="F:iron ion binding"/>
    <property type="evidence" value="ECO:0007669"/>
    <property type="project" value="InterPro"/>
</dbReference>
<dbReference type="AlphaFoldDB" id="A0AA35X2B4"/>
<evidence type="ECO:0000259" key="1">
    <source>
        <dbReference type="Pfam" id="PF01592"/>
    </source>
</evidence>
<dbReference type="SUPFAM" id="SSF82649">
    <property type="entry name" value="SufE/NifU"/>
    <property type="match status" value="1"/>
</dbReference>
<evidence type="ECO:0000313" key="3">
    <source>
        <dbReference type="Proteomes" id="UP001174909"/>
    </source>
</evidence>
<dbReference type="Pfam" id="PF01592">
    <property type="entry name" value="NifU_N"/>
    <property type="match status" value="1"/>
</dbReference>
<evidence type="ECO:0000313" key="2">
    <source>
        <dbReference type="EMBL" id="CAI8035232.1"/>
    </source>
</evidence>
<dbReference type="GO" id="GO:0016226">
    <property type="term" value="P:iron-sulfur cluster assembly"/>
    <property type="evidence" value="ECO:0007669"/>
    <property type="project" value="InterPro"/>
</dbReference>
<organism evidence="2 3">
    <name type="scientific">Geodia barretti</name>
    <name type="common">Barrett's horny sponge</name>
    <dbReference type="NCBI Taxonomy" id="519541"/>
    <lineage>
        <taxon>Eukaryota</taxon>
        <taxon>Metazoa</taxon>
        <taxon>Porifera</taxon>
        <taxon>Demospongiae</taxon>
        <taxon>Heteroscleromorpha</taxon>
        <taxon>Tetractinellida</taxon>
        <taxon>Astrophorina</taxon>
        <taxon>Geodiidae</taxon>
        <taxon>Geodia</taxon>
    </lineage>
</organism>
<dbReference type="PANTHER" id="PTHR10093">
    <property type="entry name" value="IRON-SULFUR CLUSTER ASSEMBLY ENZYME NIFU HOMOLOG"/>
    <property type="match status" value="1"/>
</dbReference>
<feature type="domain" description="NIF system FeS cluster assembly NifU N-terminal" evidence="1">
    <location>
        <begin position="1"/>
        <end position="121"/>
    </location>
</feature>
<sequence length="123" mass="13064">MYTLQVTEHYENPRNVGTIVDADGTASVGSPVDGEMIKLTLKITDDVIVAAKFRAFGCPTAIASASILTELITGTHIPDALEITAVQLSDALGGLPLDKQRYANTAEKTLKMAIANFLSKKEG</sequence>
<dbReference type="GO" id="GO:0051536">
    <property type="term" value="F:iron-sulfur cluster binding"/>
    <property type="evidence" value="ECO:0007669"/>
    <property type="project" value="InterPro"/>
</dbReference>
<dbReference type="Gene3D" id="3.90.1010.10">
    <property type="match status" value="1"/>
</dbReference>
<dbReference type="EMBL" id="CASHTH010002784">
    <property type="protein sequence ID" value="CAI8035232.1"/>
    <property type="molecule type" value="Genomic_DNA"/>
</dbReference>
<name>A0AA35X2B4_GEOBA</name>